<feature type="region of interest" description="Disordered" evidence="1">
    <location>
        <begin position="1"/>
        <end position="27"/>
    </location>
</feature>
<organism evidence="2">
    <name type="scientific">Fagus sylvatica</name>
    <name type="common">Beechnut</name>
    <dbReference type="NCBI Taxonomy" id="28930"/>
    <lineage>
        <taxon>Eukaryota</taxon>
        <taxon>Viridiplantae</taxon>
        <taxon>Streptophyta</taxon>
        <taxon>Embryophyta</taxon>
        <taxon>Tracheophyta</taxon>
        <taxon>Spermatophyta</taxon>
        <taxon>Magnoliopsida</taxon>
        <taxon>eudicotyledons</taxon>
        <taxon>Gunneridae</taxon>
        <taxon>Pentapetalae</taxon>
        <taxon>rosids</taxon>
        <taxon>fabids</taxon>
        <taxon>Fagales</taxon>
        <taxon>Fagaceae</taxon>
        <taxon>Fagus</taxon>
    </lineage>
</organism>
<feature type="region of interest" description="Disordered" evidence="1">
    <location>
        <begin position="48"/>
        <end position="106"/>
    </location>
</feature>
<dbReference type="AlphaFoldDB" id="A0A2N9FDU0"/>
<feature type="compositionally biased region" description="Basic and acidic residues" evidence="1">
    <location>
        <begin position="79"/>
        <end position="106"/>
    </location>
</feature>
<feature type="compositionally biased region" description="Basic and acidic residues" evidence="1">
    <location>
        <begin position="55"/>
        <end position="71"/>
    </location>
</feature>
<name>A0A2N9FDU0_FAGSY</name>
<protein>
    <submittedName>
        <fullName evidence="2">Uncharacterized protein</fullName>
    </submittedName>
</protein>
<sequence>MVRTQSMDVNAHLLPSNSQSPKVAAMEKQVQDLTANLEELTRQNQVLNQKLLQTGKEKEKDKGKNKERGDAESQQEQEAETKGEHTRMTVEESTTKREQEIKMMRA</sequence>
<gene>
    <name evidence="2" type="ORF">FSB_LOCUS13147</name>
</gene>
<evidence type="ECO:0000313" key="2">
    <source>
        <dbReference type="EMBL" id="SPC85265.1"/>
    </source>
</evidence>
<proteinExistence type="predicted"/>
<evidence type="ECO:0000256" key="1">
    <source>
        <dbReference type="SAM" id="MobiDB-lite"/>
    </source>
</evidence>
<dbReference type="EMBL" id="OIVN01000769">
    <property type="protein sequence ID" value="SPC85265.1"/>
    <property type="molecule type" value="Genomic_DNA"/>
</dbReference>
<reference evidence="2" key="1">
    <citation type="submission" date="2018-02" db="EMBL/GenBank/DDBJ databases">
        <authorList>
            <person name="Cohen D.B."/>
            <person name="Kent A.D."/>
        </authorList>
    </citation>
    <scope>NUCLEOTIDE SEQUENCE</scope>
</reference>
<accession>A0A2N9FDU0</accession>